<reference evidence="1 2" key="1">
    <citation type="journal article" date="2019" name="Nat. Ecol. Evol.">
        <title>Megaphylogeny resolves global patterns of mushroom evolution.</title>
        <authorList>
            <person name="Varga T."/>
            <person name="Krizsan K."/>
            <person name="Foldi C."/>
            <person name="Dima B."/>
            <person name="Sanchez-Garcia M."/>
            <person name="Sanchez-Ramirez S."/>
            <person name="Szollosi G.J."/>
            <person name="Szarkandi J.G."/>
            <person name="Papp V."/>
            <person name="Albert L."/>
            <person name="Andreopoulos W."/>
            <person name="Angelini C."/>
            <person name="Antonin V."/>
            <person name="Barry K.W."/>
            <person name="Bougher N.L."/>
            <person name="Buchanan P."/>
            <person name="Buyck B."/>
            <person name="Bense V."/>
            <person name="Catcheside P."/>
            <person name="Chovatia M."/>
            <person name="Cooper J."/>
            <person name="Damon W."/>
            <person name="Desjardin D."/>
            <person name="Finy P."/>
            <person name="Geml J."/>
            <person name="Haridas S."/>
            <person name="Hughes K."/>
            <person name="Justo A."/>
            <person name="Karasinski D."/>
            <person name="Kautmanova I."/>
            <person name="Kiss B."/>
            <person name="Kocsube S."/>
            <person name="Kotiranta H."/>
            <person name="LaButti K.M."/>
            <person name="Lechner B.E."/>
            <person name="Liimatainen K."/>
            <person name="Lipzen A."/>
            <person name="Lukacs Z."/>
            <person name="Mihaltcheva S."/>
            <person name="Morgado L.N."/>
            <person name="Niskanen T."/>
            <person name="Noordeloos M.E."/>
            <person name="Ohm R.A."/>
            <person name="Ortiz-Santana B."/>
            <person name="Ovrebo C."/>
            <person name="Racz N."/>
            <person name="Riley R."/>
            <person name="Savchenko A."/>
            <person name="Shiryaev A."/>
            <person name="Soop K."/>
            <person name="Spirin V."/>
            <person name="Szebenyi C."/>
            <person name="Tomsovsky M."/>
            <person name="Tulloss R.E."/>
            <person name="Uehling J."/>
            <person name="Grigoriev I.V."/>
            <person name="Vagvolgyi C."/>
            <person name="Papp T."/>
            <person name="Martin F.M."/>
            <person name="Miettinen O."/>
            <person name="Hibbett D.S."/>
            <person name="Nagy L.G."/>
        </authorList>
    </citation>
    <scope>NUCLEOTIDE SEQUENCE [LARGE SCALE GENOMIC DNA]</scope>
    <source>
        <strain evidence="1 2">CBS 309.79</strain>
    </source>
</reference>
<dbReference type="EMBL" id="ML178869">
    <property type="protein sequence ID" value="TFK95990.1"/>
    <property type="molecule type" value="Genomic_DNA"/>
</dbReference>
<feature type="non-terminal residue" evidence="1">
    <location>
        <position position="1"/>
    </location>
</feature>
<dbReference type="Proteomes" id="UP000305067">
    <property type="component" value="Unassembled WGS sequence"/>
</dbReference>
<feature type="non-terminal residue" evidence="1">
    <location>
        <position position="131"/>
    </location>
</feature>
<proteinExistence type="predicted"/>
<dbReference type="OrthoDB" id="3026325at2759"/>
<organism evidence="1 2">
    <name type="scientific">Pterulicium gracile</name>
    <dbReference type="NCBI Taxonomy" id="1884261"/>
    <lineage>
        <taxon>Eukaryota</taxon>
        <taxon>Fungi</taxon>
        <taxon>Dikarya</taxon>
        <taxon>Basidiomycota</taxon>
        <taxon>Agaricomycotina</taxon>
        <taxon>Agaricomycetes</taxon>
        <taxon>Agaricomycetidae</taxon>
        <taxon>Agaricales</taxon>
        <taxon>Pleurotineae</taxon>
        <taxon>Pterulaceae</taxon>
        <taxon>Pterulicium</taxon>
    </lineage>
</organism>
<evidence type="ECO:0000313" key="2">
    <source>
        <dbReference type="Proteomes" id="UP000305067"/>
    </source>
</evidence>
<sequence length="131" mass="14886">LHHTIQFRIMPWFEPAFRALVRIHRRKLHLDTHVSLIGLTCYYHIEHGKSLVRKHICRIASQSPACIPSSVCPTPCLCPTNFSQQWLDNVQTLLLHPDEPTPLADLVATIQNTLIKGVCGVCKFNAARKLQ</sequence>
<protein>
    <submittedName>
        <fullName evidence="1">Uncharacterized protein</fullName>
    </submittedName>
</protein>
<accession>A0A5C3Q6K2</accession>
<dbReference type="AlphaFoldDB" id="A0A5C3Q6K2"/>
<keyword evidence="2" id="KW-1185">Reference proteome</keyword>
<evidence type="ECO:0000313" key="1">
    <source>
        <dbReference type="EMBL" id="TFK95990.1"/>
    </source>
</evidence>
<gene>
    <name evidence="1" type="ORF">BDV98DRAFT_484222</name>
</gene>
<name>A0A5C3Q6K2_9AGAR</name>